<dbReference type="AlphaFoldDB" id="A0ABD5YR88"/>
<dbReference type="Pfam" id="PF15915">
    <property type="entry name" value="BAT"/>
    <property type="match status" value="1"/>
</dbReference>
<evidence type="ECO:0000259" key="3">
    <source>
        <dbReference type="SMART" id="SM00065"/>
    </source>
</evidence>
<sequence>MAEHDSDHPETTLNQCSAPFGSISNHPNHSACEANDHFALLYETHTQQFSTVIPFIQEGLEQNEYCLYIVDDNTEADVVTAMRAANINVDAVRESGQLSIHTSEELCLKSSAFDQEAAIDFWKQSFSTARKNGYGGIRGTGEMTWILDSEITPEELRAYENKLNTVCSSQGYVGLCQYNRSRFPPDVCAAIVNHHPKFVYNDTSTENFYYIPPGGEFDSERSNDPCAWQLSTLVERTKAEKALRRREQGLKELDEATRKLMCADANEITEWAADLARAVLNVEFTSFWPYNKRTGELELKRSSTELQTDVTALAELYETRAWGTFITEQTETLDHLKPPQEQLESEAPLRSGVIVPVGRHGIFCAGSTHQNRFDDMTVNLAKMIGANIETALDRAERERALNEQTIQLERVNRINSIIRRTINAIVDADPGAEIEQIVCERLAASPSYQFVWIGKPDLETGRITPSAWSGGQSGYLDRIVHTTDDTVTRGDPIGSAARTQTVQVVQDVLTDPGFKQWREQTLTEGFRACISIPLVYEESFYGVLNLYTDTPNAFSEREQTVLGELGETIAHSINAAETKRTLQASSAIELKLNIPNSDDVLARIARDTDCQIELEEIVPLTNDLSYFFFRTEDASTDNVLASGKQQSSVGEIHIIKDKETNHLFEAVVTKPTIASCIVDNEATIRSLTITDQNTTVIVELPSTVTVREFLEALRTNYPDTELVARRPHGASASAPEKNEVQKAVAEQLTNRQREVIETAYMSGFFESPRARTGSDLSTELGISQSTFSHHLREAERKLCEIVLENA</sequence>
<dbReference type="Pfam" id="PF14417">
    <property type="entry name" value="MEDS"/>
    <property type="match status" value="1"/>
</dbReference>
<evidence type="ECO:0000313" key="5">
    <source>
        <dbReference type="Proteomes" id="UP001596417"/>
    </source>
</evidence>
<evidence type="ECO:0000313" key="4">
    <source>
        <dbReference type="EMBL" id="MFC7189766.1"/>
    </source>
</evidence>
<dbReference type="InterPro" id="IPR007050">
    <property type="entry name" value="HTH_bacterioopsin"/>
</dbReference>
<keyword evidence="5" id="KW-1185">Reference proteome</keyword>
<dbReference type="GeneID" id="76199323"/>
<dbReference type="Pfam" id="PF13185">
    <property type="entry name" value="GAF_2"/>
    <property type="match status" value="1"/>
</dbReference>
<dbReference type="Pfam" id="PF04967">
    <property type="entry name" value="HTH_10"/>
    <property type="match status" value="1"/>
</dbReference>
<dbReference type="RefSeq" id="WP_264554781.1">
    <property type="nucleotide sequence ID" value="NZ_CP109979.1"/>
</dbReference>
<dbReference type="InterPro" id="IPR031803">
    <property type="entry name" value="BAT_GAF/HTH-assoc"/>
</dbReference>
<dbReference type="InterPro" id="IPR029016">
    <property type="entry name" value="GAF-like_dom_sf"/>
</dbReference>
<feature type="domain" description="GAF" evidence="3">
    <location>
        <begin position="413"/>
        <end position="583"/>
    </location>
</feature>
<proteinExistence type="predicted"/>
<dbReference type="Proteomes" id="UP001596417">
    <property type="component" value="Unassembled WGS sequence"/>
</dbReference>
<accession>A0ABD5YR88</accession>
<comment type="caution">
    <text evidence="4">The sequence shown here is derived from an EMBL/GenBank/DDBJ whole genome shotgun (WGS) entry which is preliminary data.</text>
</comment>
<dbReference type="PANTHER" id="PTHR34236:SF1">
    <property type="entry name" value="DIMETHYL SULFOXIDE REDUCTASE TRANSCRIPTIONAL ACTIVATOR"/>
    <property type="match status" value="1"/>
</dbReference>
<name>A0ABD5YR88_9EURY</name>
<evidence type="ECO:0000256" key="1">
    <source>
        <dbReference type="ARBA" id="ARBA00023015"/>
    </source>
</evidence>
<dbReference type="InterPro" id="IPR003018">
    <property type="entry name" value="GAF"/>
</dbReference>
<dbReference type="SUPFAM" id="SSF55781">
    <property type="entry name" value="GAF domain-like"/>
    <property type="match status" value="2"/>
</dbReference>
<dbReference type="SMART" id="SM00065">
    <property type="entry name" value="GAF"/>
    <property type="match status" value="2"/>
</dbReference>
<dbReference type="PANTHER" id="PTHR34236">
    <property type="entry name" value="DIMETHYL SULFOXIDE REDUCTASE TRANSCRIPTIONAL ACTIVATOR"/>
    <property type="match status" value="1"/>
</dbReference>
<feature type="domain" description="GAF" evidence="3">
    <location>
        <begin position="264"/>
        <end position="402"/>
    </location>
</feature>
<dbReference type="EMBL" id="JBHTAX010000001">
    <property type="protein sequence ID" value="MFC7189766.1"/>
    <property type="molecule type" value="Genomic_DNA"/>
</dbReference>
<protein>
    <submittedName>
        <fullName evidence="4">MEDS domain-containing protein</fullName>
    </submittedName>
</protein>
<reference evidence="4 5" key="1">
    <citation type="journal article" date="2019" name="Int. J. Syst. Evol. Microbiol.">
        <title>The Global Catalogue of Microorganisms (GCM) 10K type strain sequencing project: providing services to taxonomists for standard genome sequencing and annotation.</title>
        <authorList>
            <consortium name="The Broad Institute Genomics Platform"/>
            <consortium name="The Broad Institute Genome Sequencing Center for Infectious Disease"/>
            <person name="Wu L."/>
            <person name="Ma J."/>
        </authorList>
    </citation>
    <scope>NUCLEOTIDE SEQUENCE [LARGE SCALE GENOMIC DNA]</scope>
    <source>
        <strain evidence="4 5">RDMS1</strain>
    </source>
</reference>
<keyword evidence="1" id="KW-0805">Transcription regulation</keyword>
<dbReference type="Gene3D" id="3.30.450.40">
    <property type="match status" value="2"/>
</dbReference>
<keyword evidence="2" id="KW-0804">Transcription</keyword>
<organism evidence="4 5">
    <name type="scientific">Halocatena marina</name>
    <dbReference type="NCBI Taxonomy" id="2934937"/>
    <lineage>
        <taxon>Archaea</taxon>
        <taxon>Methanobacteriati</taxon>
        <taxon>Methanobacteriota</taxon>
        <taxon>Stenosarchaea group</taxon>
        <taxon>Halobacteria</taxon>
        <taxon>Halobacteriales</taxon>
        <taxon>Natronomonadaceae</taxon>
        <taxon>Halocatena</taxon>
    </lineage>
</organism>
<evidence type="ECO:0000256" key="2">
    <source>
        <dbReference type="ARBA" id="ARBA00023163"/>
    </source>
</evidence>
<gene>
    <name evidence="4" type="ORF">ACFQL7_07765</name>
</gene>
<dbReference type="InterPro" id="IPR025847">
    <property type="entry name" value="MEDS_domain"/>
</dbReference>